<evidence type="ECO:0000313" key="4">
    <source>
        <dbReference type="Proteomes" id="UP000013232"/>
    </source>
</evidence>
<gene>
    <name evidence="3" type="ORF">C666_04540</name>
</gene>
<evidence type="ECO:0000313" key="3">
    <source>
        <dbReference type="EMBL" id="ENO89811.1"/>
    </source>
</evidence>
<organism evidence="3 4">
    <name type="scientific">Thauera linaloolentis (strain DSM 12138 / JCM 21573 / CCUG 41526 / CIP 105981 / IAM 15112 / NBRC 102519 / 47Lol)</name>
    <dbReference type="NCBI Taxonomy" id="1123367"/>
    <lineage>
        <taxon>Bacteria</taxon>
        <taxon>Pseudomonadati</taxon>
        <taxon>Pseudomonadota</taxon>
        <taxon>Betaproteobacteria</taxon>
        <taxon>Rhodocyclales</taxon>
        <taxon>Zoogloeaceae</taxon>
        <taxon>Thauera</taxon>
    </lineage>
</organism>
<name>N6Y6I9_THAL4</name>
<keyword evidence="4" id="KW-1185">Reference proteome</keyword>
<dbReference type="Proteomes" id="UP000013232">
    <property type="component" value="Unassembled WGS sequence"/>
</dbReference>
<reference evidence="3 4" key="1">
    <citation type="submission" date="2012-09" db="EMBL/GenBank/DDBJ databases">
        <title>Draft Genome Sequences of 6 Strains from Genus Thauera.</title>
        <authorList>
            <person name="Liu B."/>
            <person name="Shapleigh J.P."/>
            <person name="Frostegard A.H."/>
        </authorList>
    </citation>
    <scope>NUCLEOTIDE SEQUENCE [LARGE SCALE GENOMIC DNA]</scope>
    <source>
        <strain evidence="4">47Lol / DSM 12138</strain>
    </source>
</reference>
<dbReference type="STRING" id="1123367.GCA_000621305_03086"/>
<accession>N6Y6I9</accession>
<sequence length="110" mass="12396">MSFMRALLFMSLFFVLLPAAAQQPAAASGDGVQKPGAEVKPEPPEWRKTEGYRFPAVAKTVEDMQNLAYAMQLREFCANPRVADDFVRERLDRFGAMTGREESCQTLLDY</sequence>
<evidence type="ECO:0000256" key="1">
    <source>
        <dbReference type="SAM" id="MobiDB-lite"/>
    </source>
</evidence>
<feature type="signal peptide" evidence="2">
    <location>
        <begin position="1"/>
        <end position="21"/>
    </location>
</feature>
<feature type="compositionally biased region" description="Basic and acidic residues" evidence="1">
    <location>
        <begin position="37"/>
        <end position="47"/>
    </location>
</feature>
<dbReference type="AlphaFoldDB" id="N6Y6I9"/>
<evidence type="ECO:0000256" key="2">
    <source>
        <dbReference type="SAM" id="SignalP"/>
    </source>
</evidence>
<comment type="caution">
    <text evidence="3">The sequence shown here is derived from an EMBL/GenBank/DDBJ whole genome shotgun (WGS) entry which is preliminary data.</text>
</comment>
<feature type="region of interest" description="Disordered" evidence="1">
    <location>
        <begin position="26"/>
        <end position="47"/>
    </location>
</feature>
<dbReference type="EMBL" id="AMXE01000009">
    <property type="protein sequence ID" value="ENO89811.1"/>
    <property type="molecule type" value="Genomic_DNA"/>
</dbReference>
<dbReference type="OrthoDB" id="8527883at2"/>
<feature type="chain" id="PRO_5004128145" evidence="2">
    <location>
        <begin position="22"/>
        <end position="110"/>
    </location>
</feature>
<proteinExistence type="predicted"/>
<protein>
    <submittedName>
        <fullName evidence="3">Uncharacterized protein</fullName>
    </submittedName>
</protein>
<keyword evidence="2" id="KW-0732">Signal</keyword>